<name>E5R4L2_LEPMJ</name>
<proteinExistence type="predicted"/>
<dbReference type="Proteomes" id="UP000002668">
    <property type="component" value="Genome"/>
</dbReference>
<keyword evidence="2" id="KW-1185">Reference proteome</keyword>
<reference evidence="2" key="1">
    <citation type="journal article" date="2011" name="Nat. Commun.">
        <title>Effector diversification within compartments of the Leptosphaeria maculans genome affected by Repeat-Induced Point mutations.</title>
        <authorList>
            <person name="Rouxel T."/>
            <person name="Grandaubert J."/>
            <person name="Hane J.K."/>
            <person name="Hoede C."/>
            <person name="van de Wouw A.P."/>
            <person name="Couloux A."/>
            <person name="Dominguez V."/>
            <person name="Anthouard V."/>
            <person name="Bally P."/>
            <person name="Bourras S."/>
            <person name="Cozijnsen A.J."/>
            <person name="Ciuffetti L.M."/>
            <person name="Degrave A."/>
            <person name="Dilmaghani A."/>
            <person name="Duret L."/>
            <person name="Fudal I."/>
            <person name="Goodwin S.B."/>
            <person name="Gout L."/>
            <person name="Glaser N."/>
            <person name="Linglin J."/>
            <person name="Kema G.H.J."/>
            <person name="Lapalu N."/>
            <person name="Lawrence C.B."/>
            <person name="May K."/>
            <person name="Meyer M."/>
            <person name="Ollivier B."/>
            <person name="Poulain J."/>
            <person name="Schoch C.L."/>
            <person name="Simon A."/>
            <person name="Spatafora J.W."/>
            <person name="Stachowiak A."/>
            <person name="Turgeon B.G."/>
            <person name="Tyler B.M."/>
            <person name="Vincent D."/>
            <person name="Weissenbach J."/>
            <person name="Amselem J."/>
            <person name="Quesneville H."/>
            <person name="Oliver R.P."/>
            <person name="Wincker P."/>
            <person name="Balesdent M.-H."/>
            <person name="Howlett B.J."/>
        </authorList>
    </citation>
    <scope>NUCLEOTIDE SEQUENCE [LARGE SCALE GENOMIC DNA]</scope>
    <source>
        <strain evidence="2">JN3 / isolate v23.1.3 / race Av1-4-5-6-7-8</strain>
    </source>
</reference>
<evidence type="ECO:0000313" key="2">
    <source>
        <dbReference type="Proteomes" id="UP000002668"/>
    </source>
</evidence>
<protein>
    <submittedName>
        <fullName evidence="1">Predicted protein</fullName>
    </submittedName>
</protein>
<evidence type="ECO:0000313" key="1">
    <source>
        <dbReference type="EMBL" id="CBX91980.1"/>
    </source>
</evidence>
<gene>
    <name evidence="1" type="ORF">LEMA_uP046860.1</name>
</gene>
<dbReference type="OrthoDB" id="2687876at2759"/>
<dbReference type="EMBL" id="FP929083">
    <property type="protein sequence ID" value="CBX91980.1"/>
    <property type="molecule type" value="Genomic_DNA"/>
</dbReference>
<dbReference type="AlphaFoldDB" id="E5R4L2"/>
<accession>E5R4L2</accession>
<dbReference type="STRING" id="985895.E5R4L2"/>
<dbReference type="InParanoid" id="E5R4L2"/>
<organism evidence="2">
    <name type="scientific">Leptosphaeria maculans (strain JN3 / isolate v23.1.3 / race Av1-4-5-6-7-8)</name>
    <name type="common">Blackleg fungus</name>
    <name type="synonym">Phoma lingam</name>
    <dbReference type="NCBI Taxonomy" id="985895"/>
    <lineage>
        <taxon>Eukaryota</taxon>
        <taxon>Fungi</taxon>
        <taxon>Dikarya</taxon>
        <taxon>Ascomycota</taxon>
        <taxon>Pezizomycotina</taxon>
        <taxon>Dothideomycetes</taxon>
        <taxon>Pleosporomycetidae</taxon>
        <taxon>Pleosporales</taxon>
        <taxon>Pleosporineae</taxon>
        <taxon>Leptosphaeriaceae</taxon>
        <taxon>Plenodomus</taxon>
        <taxon>Plenodomus lingam/Leptosphaeria maculans species complex</taxon>
    </lineage>
</organism>
<dbReference type="VEuPathDB" id="FungiDB:LEMA_uP046860.1"/>
<dbReference type="HOGENOM" id="CLU_3050750_0_0_1"/>
<sequence>MLSQLPPGDWNKGHISHNISNMRPYFTRDTKLQLPGVTKVWHPLQIDYLELQMG</sequence>